<dbReference type="InterPro" id="IPR029060">
    <property type="entry name" value="PIN-like_dom_sf"/>
</dbReference>
<dbReference type="RefSeq" id="WP_081331154.1">
    <property type="nucleotide sequence ID" value="NZ_MCGH01000002.1"/>
</dbReference>
<dbReference type="EMBL" id="MCGH01000002">
    <property type="protein sequence ID" value="ODM06276.1"/>
    <property type="molecule type" value="Genomic_DNA"/>
</dbReference>
<dbReference type="SUPFAM" id="SSF88723">
    <property type="entry name" value="PIN domain-like"/>
    <property type="match status" value="1"/>
</dbReference>
<evidence type="ECO:0000259" key="1">
    <source>
        <dbReference type="Pfam" id="PF13470"/>
    </source>
</evidence>
<comment type="caution">
    <text evidence="2">The sequence shown here is derived from an EMBL/GenBank/DDBJ whole genome shotgun (WGS) entry which is preliminary data.</text>
</comment>
<dbReference type="NCBIfam" id="TIGR00305">
    <property type="entry name" value="putative toxin-antitoxin system toxin component, PIN family"/>
    <property type="match status" value="1"/>
</dbReference>
<evidence type="ECO:0000313" key="3">
    <source>
        <dbReference type="Proteomes" id="UP000094067"/>
    </source>
</evidence>
<dbReference type="InterPro" id="IPR002716">
    <property type="entry name" value="PIN_dom"/>
</dbReference>
<dbReference type="AlphaFoldDB" id="A0A1E3ADI8"/>
<dbReference type="PANTHER" id="PTHR34610">
    <property type="entry name" value="SSL7007 PROTEIN"/>
    <property type="match status" value="1"/>
</dbReference>
<dbReference type="Proteomes" id="UP000094067">
    <property type="component" value="Unassembled WGS sequence"/>
</dbReference>
<feature type="domain" description="PIN" evidence="1">
    <location>
        <begin position="5"/>
        <end position="115"/>
    </location>
</feature>
<dbReference type="PANTHER" id="PTHR34610:SF3">
    <property type="entry name" value="SSL7007 PROTEIN"/>
    <property type="match status" value="1"/>
</dbReference>
<dbReference type="Pfam" id="PF13470">
    <property type="entry name" value="PIN_3"/>
    <property type="match status" value="1"/>
</dbReference>
<accession>A0A1E3ADI8</accession>
<name>A0A1E3ADI8_9FIRM</name>
<protein>
    <recommendedName>
        <fullName evidence="1">PIN domain-containing protein</fullName>
    </recommendedName>
</protein>
<proteinExistence type="predicted"/>
<organism evidence="2 3">
    <name type="scientific">Eisenbergiella tayi</name>
    <dbReference type="NCBI Taxonomy" id="1432052"/>
    <lineage>
        <taxon>Bacteria</taxon>
        <taxon>Bacillati</taxon>
        <taxon>Bacillota</taxon>
        <taxon>Clostridia</taxon>
        <taxon>Lachnospirales</taxon>
        <taxon>Lachnospiraceae</taxon>
        <taxon>Eisenbergiella</taxon>
    </lineage>
</organism>
<sequence>MICYAVIDTNVLVSALLSSHDNAATVQVVGKLFSGEVIPLFSEEILREYSEVLRRKKFGFSEETVGSLIYVIEKYGEMLVPTPTDIILPDMKDLPFYEVVLEKGEDEAHLVTGNLKHFPAKPFIVTAREFLDILNGNK</sequence>
<dbReference type="InterPro" id="IPR002850">
    <property type="entry name" value="PIN_toxin-like"/>
</dbReference>
<gene>
    <name evidence="2" type="ORF">BEI61_02165</name>
</gene>
<evidence type="ECO:0000313" key="2">
    <source>
        <dbReference type="EMBL" id="ODM06276.1"/>
    </source>
</evidence>
<dbReference type="PATRIC" id="fig|1432052.4.peg.2423"/>
<reference evidence="2 3" key="1">
    <citation type="submission" date="2016-07" db="EMBL/GenBank/DDBJ databases">
        <title>Characterization of isolates of Eisenbergiella tayi derived from blood cultures, using whole genome sequencing.</title>
        <authorList>
            <person name="Burdz T."/>
            <person name="Wiebe D."/>
            <person name="Huynh C."/>
            <person name="Bernard K."/>
        </authorList>
    </citation>
    <scope>NUCLEOTIDE SEQUENCE [LARGE SCALE GENOMIC DNA]</scope>
    <source>
        <strain evidence="2 3">NML 110608</strain>
    </source>
</reference>